<reference evidence="1" key="1">
    <citation type="journal article" date="2012" name="Science">
        <title>Fermentation, hydrogen, and sulfur metabolism in multiple uncultivated bacterial phyla.</title>
        <authorList>
            <person name="Wrighton K.C."/>
            <person name="Thomas B.C."/>
            <person name="Sharon I."/>
            <person name="Miller C.S."/>
            <person name="Castelle C.J."/>
            <person name="VerBerkmoes N.C."/>
            <person name="Wilkins M.J."/>
            <person name="Hettich R.L."/>
            <person name="Lipton M.S."/>
            <person name="Williams K.H."/>
            <person name="Long P.E."/>
            <person name="Banfield J.F."/>
        </authorList>
    </citation>
    <scope>NUCLEOTIDE SEQUENCE [LARGE SCALE GENOMIC DNA]</scope>
</reference>
<evidence type="ECO:0000313" key="1">
    <source>
        <dbReference type="EMBL" id="EKE29363.1"/>
    </source>
</evidence>
<gene>
    <name evidence="1" type="ORF">ACD_2C00185G0008</name>
</gene>
<protein>
    <submittedName>
        <fullName evidence="1">Uncharacterized protein</fullName>
    </submittedName>
</protein>
<proteinExistence type="predicted"/>
<comment type="caution">
    <text evidence="1">The sequence shown here is derived from an EMBL/GenBank/DDBJ whole genome shotgun (WGS) entry which is preliminary data.</text>
</comment>
<feature type="non-terminal residue" evidence="1">
    <location>
        <position position="26"/>
    </location>
</feature>
<sequence length="26" mass="2910">MIYYWPPFDKGGSEGGFMIKVESSAL</sequence>
<organism evidence="1">
    <name type="scientific">uncultured bacterium</name>
    <name type="common">gcode 4</name>
    <dbReference type="NCBI Taxonomy" id="1234023"/>
    <lineage>
        <taxon>Bacteria</taxon>
        <taxon>environmental samples</taxon>
    </lineage>
</organism>
<dbReference type="AlphaFoldDB" id="K2G2C6"/>
<accession>K2G2C6</accession>
<name>K2G2C6_9BACT</name>
<dbReference type="EMBL" id="AMFJ01000185">
    <property type="protein sequence ID" value="EKE29363.1"/>
    <property type="molecule type" value="Genomic_DNA"/>
</dbReference>